<accession>A0ABM3LV45</accession>
<keyword evidence="3" id="KW-1185">Reference proteome</keyword>
<reference evidence="4" key="1">
    <citation type="submission" date="2025-08" db="UniProtKB">
        <authorList>
            <consortium name="RefSeq"/>
        </authorList>
    </citation>
    <scope>IDENTIFICATION</scope>
</reference>
<evidence type="ECO:0000256" key="1">
    <source>
        <dbReference type="SAM" id="Coils"/>
    </source>
</evidence>
<evidence type="ECO:0000313" key="3">
    <source>
        <dbReference type="Proteomes" id="UP001652582"/>
    </source>
</evidence>
<evidence type="ECO:0000256" key="2">
    <source>
        <dbReference type="SAM" id="MobiDB-lite"/>
    </source>
</evidence>
<proteinExistence type="predicted"/>
<keyword evidence="1" id="KW-0175">Coiled coil</keyword>
<feature type="compositionally biased region" description="Polar residues" evidence="2">
    <location>
        <begin position="14"/>
        <end position="25"/>
    </location>
</feature>
<feature type="coiled-coil region" evidence="1">
    <location>
        <begin position="163"/>
        <end position="223"/>
    </location>
</feature>
<feature type="region of interest" description="Disordered" evidence="2">
    <location>
        <begin position="277"/>
        <end position="355"/>
    </location>
</feature>
<feature type="compositionally biased region" description="Basic and acidic residues" evidence="2">
    <location>
        <begin position="1"/>
        <end position="13"/>
    </location>
</feature>
<feature type="compositionally biased region" description="Polar residues" evidence="2">
    <location>
        <begin position="288"/>
        <end position="299"/>
    </location>
</feature>
<dbReference type="RefSeq" id="XP_052742921.1">
    <property type="nucleotide sequence ID" value="XM_052886961.1"/>
</dbReference>
<evidence type="ECO:0000313" key="4">
    <source>
        <dbReference type="RefSeq" id="XP_052742921.1"/>
    </source>
</evidence>
<organism evidence="3 4">
    <name type="scientific">Bicyclus anynana</name>
    <name type="common">Squinting bush brown butterfly</name>
    <dbReference type="NCBI Taxonomy" id="110368"/>
    <lineage>
        <taxon>Eukaryota</taxon>
        <taxon>Metazoa</taxon>
        <taxon>Ecdysozoa</taxon>
        <taxon>Arthropoda</taxon>
        <taxon>Hexapoda</taxon>
        <taxon>Insecta</taxon>
        <taxon>Pterygota</taxon>
        <taxon>Neoptera</taxon>
        <taxon>Endopterygota</taxon>
        <taxon>Lepidoptera</taxon>
        <taxon>Glossata</taxon>
        <taxon>Ditrysia</taxon>
        <taxon>Papilionoidea</taxon>
        <taxon>Nymphalidae</taxon>
        <taxon>Satyrinae</taxon>
        <taxon>Satyrini</taxon>
        <taxon>Mycalesina</taxon>
        <taxon>Bicyclus</taxon>
    </lineage>
</organism>
<feature type="compositionally biased region" description="Low complexity" evidence="2">
    <location>
        <begin position="309"/>
        <end position="323"/>
    </location>
</feature>
<feature type="region of interest" description="Disordered" evidence="2">
    <location>
        <begin position="1"/>
        <end position="73"/>
    </location>
</feature>
<gene>
    <name evidence="4" type="primary">LOC128198958</name>
</gene>
<protein>
    <submittedName>
        <fullName evidence="4">Uncharacterized protein LOC128198958</fullName>
    </submittedName>
</protein>
<feature type="compositionally biased region" description="Basic and acidic residues" evidence="2">
    <location>
        <begin position="44"/>
        <end position="63"/>
    </location>
</feature>
<dbReference type="GeneID" id="128198958"/>
<dbReference type="Proteomes" id="UP001652582">
    <property type="component" value="Chromosome 18"/>
</dbReference>
<name>A0ABM3LV45_BICAN</name>
<sequence>MADSRDTSRKHDGSSGSRDASQPRNTAEGRRAQSRTRSPIFRVPPRDTDSESEGSRIRSDIASRGRSMVRGRGTGITRARAELKEAREEAYEVAFNQLLRDRAYRKDSPQVITDPEETEENEIICPEVPANLTAEELRALGGHNVASIMHVATKSRNLKGTWVKRLKESARVLQEILEALASRTEADETRRLRADNTRLRNEIESLKSDLKAHRREFSEMRTSMAAAKSGTAPSLSKDAMEELKASIVASLSVMIDARFAGIEERLLPETVLRPPLAAGQGRRATARPQPSSVTPTTRSVPMEHDNIVTEPSAGTSEAAAGSSQPSTATDDWATVTRKGGKGKSKKTTPSAASIVTPADKQAALPKLSPPKTAAVMVTLQPKAADKGMTYAQVLERAEQSVNLQELGINDGIRIRRAATGARLLELPKNQTPEQAELLASRLRAALDGIANVVRPTQSATLRIIGLDDSVTKEKLVAAVVRAGNCTTQVVKVGDLQLGPRGMSTATVHCPIEVAKVLSDAGRLLVGWSSAEVQVLEQRPLRCRTSRRPYHGGKEV</sequence>